<organism evidence="1 2">
    <name type="scientific">Streptomyces triticirhizae</name>
    <dbReference type="NCBI Taxonomy" id="2483353"/>
    <lineage>
        <taxon>Bacteria</taxon>
        <taxon>Bacillati</taxon>
        <taxon>Actinomycetota</taxon>
        <taxon>Actinomycetes</taxon>
        <taxon>Kitasatosporales</taxon>
        <taxon>Streptomycetaceae</taxon>
        <taxon>Streptomyces</taxon>
    </lineage>
</organism>
<comment type="caution">
    <text evidence="1">The sequence shown here is derived from an EMBL/GenBank/DDBJ whole genome shotgun (WGS) entry which is preliminary data.</text>
</comment>
<evidence type="ECO:0000313" key="2">
    <source>
        <dbReference type="Proteomes" id="UP000278673"/>
    </source>
</evidence>
<keyword evidence="2" id="KW-1185">Reference proteome</keyword>
<protein>
    <submittedName>
        <fullName evidence="1">Uncharacterized protein</fullName>
    </submittedName>
</protein>
<name>A0A3M2KQM5_9ACTN</name>
<dbReference type="EMBL" id="RFFJ01000380">
    <property type="protein sequence ID" value="RMI26770.1"/>
    <property type="molecule type" value="Genomic_DNA"/>
</dbReference>
<reference evidence="1 2" key="1">
    <citation type="submission" date="2018-10" db="EMBL/GenBank/DDBJ databases">
        <title>Isolation, diversity and antifungal activity of actinobacteria from wheat.</title>
        <authorList>
            <person name="Han C."/>
        </authorList>
    </citation>
    <scope>NUCLEOTIDE SEQUENCE [LARGE SCALE GENOMIC DNA]</scope>
    <source>
        <strain evidence="1 2">NEAU-YY642</strain>
    </source>
</reference>
<gene>
    <name evidence="1" type="ORF">EBN88_29775</name>
</gene>
<accession>A0A3M2KQM5</accession>
<sequence length="82" mass="9654">MTSVFFGRGTLRKFMDAAARFPAARITPSNVVDEGWHALILHTNLYERLCRRLGRFVHHWPERPAAGRMRRALLGRRRRGRR</sequence>
<dbReference type="Proteomes" id="UP000278673">
    <property type="component" value="Unassembled WGS sequence"/>
</dbReference>
<proteinExistence type="predicted"/>
<dbReference type="AlphaFoldDB" id="A0A3M2KQM5"/>
<evidence type="ECO:0000313" key="1">
    <source>
        <dbReference type="EMBL" id="RMI26770.1"/>
    </source>
</evidence>